<dbReference type="InterPro" id="IPR012902">
    <property type="entry name" value="N_methyl_site"/>
</dbReference>
<reference evidence="2" key="1">
    <citation type="submission" date="2020-07" db="EMBL/GenBank/DDBJ databases">
        <title>Huge and variable diversity of episymbiotic CPR bacteria and DPANN archaea in groundwater ecosystems.</title>
        <authorList>
            <person name="He C.Y."/>
            <person name="Keren R."/>
            <person name="Whittaker M."/>
            <person name="Farag I.F."/>
            <person name="Doudna J."/>
            <person name="Cate J.H.D."/>
            <person name="Banfield J.F."/>
        </authorList>
    </citation>
    <scope>NUCLEOTIDE SEQUENCE</scope>
    <source>
        <strain evidence="2">NC_groundwater_1226_Ag_S-0.1um_59_124</strain>
    </source>
</reference>
<keyword evidence="1" id="KW-0812">Transmembrane</keyword>
<gene>
    <name evidence="2" type="ORF">HY474_02255</name>
</gene>
<accession>A0A933DT20</accession>
<proteinExistence type="predicted"/>
<protein>
    <recommendedName>
        <fullName evidence="4">Prepilin-type N-terminal cleavage/methylation domain-containing protein</fullName>
    </recommendedName>
</protein>
<feature type="transmembrane region" description="Helical" evidence="1">
    <location>
        <begin position="45"/>
        <end position="66"/>
    </location>
</feature>
<dbReference type="PROSITE" id="PS00409">
    <property type="entry name" value="PROKAR_NTER_METHYL"/>
    <property type="match status" value="1"/>
</dbReference>
<evidence type="ECO:0008006" key="4">
    <source>
        <dbReference type="Google" id="ProtNLM"/>
    </source>
</evidence>
<dbReference type="EMBL" id="JACQMJ010000008">
    <property type="protein sequence ID" value="MBI4132432.1"/>
    <property type="molecule type" value="Genomic_DNA"/>
</dbReference>
<evidence type="ECO:0000313" key="2">
    <source>
        <dbReference type="EMBL" id="MBI4132432.1"/>
    </source>
</evidence>
<sequence length="206" mass="22142">MNPINRPPAPVNAVTTGRFHRAKRFIVFTERSDSSFSEGFTLLEMVVSFGIFAVVIVTAIGAVIAISNAQVKAANTQNVQDNLRFALESMTKEMRTGRTFAPSGGNPPAYAALTFLRSDGVQVTYCSRAGALRKVTGANTDCAAGSDVTSDAVTVEQLVFYIVGQAAGASDGQPRITVALRASSSDRRFPTTFRLQTTIVQRERDQ</sequence>
<dbReference type="Proteomes" id="UP000704960">
    <property type="component" value="Unassembled WGS sequence"/>
</dbReference>
<evidence type="ECO:0000256" key="1">
    <source>
        <dbReference type="SAM" id="Phobius"/>
    </source>
</evidence>
<evidence type="ECO:0000313" key="3">
    <source>
        <dbReference type="Proteomes" id="UP000704960"/>
    </source>
</evidence>
<organism evidence="2 3">
    <name type="scientific">Candidatus Sungiibacteriota bacterium</name>
    <dbReference type="NCBI Taxonomy" id="2750080"/>
    <lineage>
        <taxon>Bacteria</taxon>
        <taxon>Candidatus Sungiibacteriota</taxon>
    </lineage>
</organism>
<comment type="caution">
    <text evidence="2">The sequence shown here is derived from an EMBL/GenBank/DDBJ whole genome shotgun (WGS) entry which is preliminary data.</text>
</comment>
<keyword evidence="1" id="KW-0472">Membrane</keyword>
<keyword evidence="1" id="KW-1133">Transmembrane helix</keyword>
<dbReference type="AlphaFoldDB" id="A0A933DT20"/>
<name>A0A933DT20_9BACT</name>